<keyword evidence="2 4" id="KW-0547">Nucleotide-binding</keyword>
<dbReference type="InterPro" id="IPR029048">
    <property type="entry name" value="HSP70_C_sf"/>
</dbReference>
<dbReference type="Proteomes" id="UP001628193">
    <property type="component" value="Unassembled WGS sequence"/>
</dbReference>
<comment type="caution">
    <text evidence="6">The sequence shown here is derived from an EMBL/GenBank/DDBJ whole genome shotgun (WGS) entry which is preliminary data.</text>
</comment>
<keyword evidence="7" id="KW-1185">Reference proteome</keyword>
<accession>A0ABQ0CDJ7</accession>
<proteinExistence type="inferred from homology"/>
<dbReference type="CDD" id="cd10234">
    <property type="entry name" value="ASKHA_NBD_HSP70_DnaK-like"/>
    <property type="match status" value="1"/>
</dbReference>
<evidence type="ECO:0000256" key="4">
    <source>
        <dbReference type="RuleBase" id="RU003322"/>
    </source>
</evidence>
<keyword evidence="3 4" id="KW-0067">ATP-binding</keyword>
<evidence type="ECO:0000256" key="2">
    <source>
        <dbReference type="ARBA" id="ARBA00022741"/>
    </source>
</evidence>
<dbReference type="SUPFAM" id="SSF53067">
    <property type="entry name" value="Actin-like ATPase domain"/>
    <property type="match status" value="2"/>
</dbReference>
<name>A0ABQ0CDJ7_9PROT</name>
<gene>
    <name evidence="6" type="primary">dnaK_2</name>
    <name evidence="6" type="ORF">SIID45300_03314</name>
</gene>
<dbReference type="InterPro" id="IPR013126">
    <property type="entry name" value="Hsp_70_fam"/>
</dbReference>
<dbReference type="PANTHER" id="PTHR19375">
    <property type="entry name" value="HEAT SHOCK PROTEIN 70KDA"/>
    <property type="match status" value="1"/>
</dbReference>
<dbReference type="Gene3D" id="3.90.640.10">
    <property type="entry name" value="Actin, Chain A, domain 4"/>
    <property type="match status" value="1"/>
</dbReference>
<evidence type="ECO:0000313" key="7">
    <source>
        <dbReference type="Proteomes" id="UP001628193"/>
    </source>
</evidence>
<dbReference type="Pfam" id="PF00012">
    <property type="entry name" value="HSP70"/>
    <property type="match status" value="1"/>
</dbReference>
<dbReference type="SUPFAM" id="SSF100920">
    <property type="entry name" value="Heat shock protein 70kD (HSP70), peptide-binding domain"/>
    <property type="match status" value="1"/>
</dbReference>
<dbReference type="SUPFAM" id="SSF100934">
    <property type="entry name" value="Heat shock protein 70kD (HSP70), C-terminal subdomain"/>
    <property type="match status" value="1"/>
</dbReference>
<evidence type="ECO:0000256" key="1">
    <source>
        <dbReference type="ARBA" id="ARBA00007381"/>
    </source>
</evidence>
<dbReference type="InterPro" id="IPR043129">
    <property type="entry name" value="ATPase_NBD"/>
</dbReference>
<dbReference type="InterPro" id="IPR029047">
    <property type="entry name" value="HSP70_peptide-bd_sf"/>
</dbReference>
<evidence type="ECO:0000256" key="5">
    <source>
        <dbReference type="SAM" id="MobiDB-lite"/>
    </source>
</evidence>
<dbReference type="NCBIfam" id="NF001413">
    <property type="entry name" value="PRK00290.1"/>
    <property type="match status" value="1"/>
</dbReference>
<dbReference type="Gene3D" id="3.30.420.40">
    <property type="match status" value="2"/>
</dbReference>
<dbReference type="PROSITE" id="PS01036">
    <property type="entry name" value="HSP70_3"/>
    <property type="match status" value="1"/>
</dbReference>
<dbReference type="PRINTS" id="PR00301">
    <property type="entry name" value="HEATSHOCK70"/>
</dbReference>
<dbReference type="EMBL" id="BAAFGK010000005">
    <property type="protein sequence ID" value="GAB0058954.1"/>
    <property type="molecule type" value="Genomic_DNA"/>
</dbReference>
<comment type="similarity">
    <text evidence="1 4">Belongs to the heat shock protein 70 family.</text>
</comment>
<feature type="compositionally biased region" description="Low complexity" evidence="5">
    <location>
        <begin position="598"/>
        <end position="615"/>
    </location>
</feature>
<dbReference type="PROSITE" id="PS00297">
    <property type="entry name" value="HSP70_1"/>
    <property type="match status" value="1"/>
</dbReference>
<protein>
    <submittedName>
        <fullName evidence="6">Chaperone protein DnaK</fullName>
    </submittedName>
</protein>
<dbReference type="Gene3D" id="2.60.34.10">
    <property type="entry name" value="Substrate Binding Domain Of DNAk, Chain A, domain 1"/>
    <property type="match status" value="1"/>
</dbReference>
<organism evidence="6 7">
    <name type="scientific">Candidatus Magnetaquiglobus chichijimensis</name>
    <dbReference type="NCBI Taxonomy" id="3141448"/>
    <lineage>
        <taxon>Bacteria</taxon>
        <taxon>Pseudomonadati</taxon>
        <taxon>Pseudomonadota</taxon>
        <taxon>Magnetococcia</taxon>
        <taxon>Magnetococcales</taxon>
        <taxon>Candidatus Magnetaquicoccaceae</taxon>
        <taxon>Candidatus Magnetaquiglobus</taxon>
    </lineage>
</organism>
<feature type="region of interest" description="Disordered" evidence="5">
    <location>
        <begin position="598"/>
        <end position="624"/>
    </location>
</feature>
<sequence>MSRIIGIDLGTTNSCVAVLESGAVRVLSNPEGERTIPSLVAFAANGARRVGQSAKRQMLVNPENTLSAIKRLMGRRFSDPLIQREMERLPYRIVALENGDAGVEVHGEAKAPAEIAAIVLQRLKQTAEEQLGEPVARAVITVPAYFNEAQRQATRDAGRIAGLEVVRIIHEPTAAALAHGLEGCEGRTIAVFDLGGGTFDISILTIGSGVFQVRATNGDTFLGGEDFDRCVIDHLAGICLEQLGFDPRANKENAQRLKEAAETARIELSTELTTEIHLPFLHAEKNTPRHLSATLTRARLEELVEGLIQRTIVPCVIALKEAGVGVDGIDAVILAGGMTRMPKIRQTVANFFGMEPVAGVDPDLIVAEGAAIQAGILAGALQDVVLLDVTPLSLGIETKGGLFGVLIPRNTTIPCRVARTFSTGMDGQQFATVRVAQGERGLFGANHLSGEFTLTGIPPAQRGVPRIEVSFEIDADGMARVSAIDLATGREQSIHVKASGGLSEAQIARMIREAERHAEEDARRRRLIQALKRADNVLHRTREFTLRYGNRLESSLRATLAEEIQTLCLALENNPDPATIERHADTLDGMLAHIPVPASDPAPTAASASHPSGTSGERGADSRSGALEETIETFAIPEVADPLDLEFESGETLDWHFPSEDEEYLAEMPAAWAEDLDAWFEQGLSGSDDLFPLPDVVRASTTGGTRPLVASW</sequence>
<dbReference type="PROSITE" id="PS00329">
    <property type="entry name" value="HSP70_2"/>
    <property type="match status" value="1"/>
</dbReference>
<reference evidence="6 7" key="1">
    <citation type="submission" date="2024-09" db="EMBL/GenBank/DDBJ databases">
        <title>Draft genome sequence of Candidatus Magnetaquicoccaceae bacterium FCR-1.</title>
        <authorList>
            <person name="Shimoshige H."/>
            <person name="Shimamura S."/>
            <person name="Taoka A."/>
            <person name="Kobayashi H."/>
            <person name="Maekawa T."/>
        </authorList>
    </citation>
    <scope>NUCLEOTIDE SEQUENCE [LARGE SCALE GENOMIC DNA]</scope>
    <source>
        <strain evidence="6 7">FCR-1</strain>
    </source>
</reference>
<evidence type="ECO:0000256" key="3">
    <source>
        <dbReference type="ARBA" id="ARBA00022840"/>
    </source>
</evidence>
<evidence type="ECO:0000313" key="6">
    <source>
        <dbReference type="EMBL" id="GAB0058954.1"/>
    </source>
</evidence>
<dbReference type="InterPro" id="IPR018181">
    <property type="entry name" value="Heat_shock_70_CS"/>
</dbReference>